<reference evidence="1 2" key="1">
    <citation type="submission" date="2019-11" db="EMBL/GenBank/DDBJ databases">
        <title>Pseudomonas flavidum sp. nov., isolated from Baiyang Lake.</title>
        <authorList>
            <person name="Zhao Y."/>
        </authorList>
    </citation>
    <scope>NUCLEOTIDE SEQUENCE [LARGE SCALE GENOMIC DNA]</scope>
    <source>
        <strain evidence="2">R-22-3 w-18</strain>
    </source>
</reference>
<name>A0A6I4KTG9_9PSED</name>
<dbReference type="Proteomes" id="UP000429555">
    <property type="component" value="Unassembled WGS sequence"/>
</dbReference>
<sequence>MTPAQAATVRQLEAQGFAQAEITRAGIGMAKGNDYRVVSSTGRVRRGVGAKR</sequence>
<dbReference type="RefSeq" id="WP_160344466.1">
    <property type="nucleotide sequence ID" value="NZ_WKJZ01000001.1"/>
</dbReference>
<keyword evidence="2" id="KW-1185">Reference proteome</keyword>
<evidence type="ECO:0000313" key="2">
    <source>
        <dbReference type="Proteomes" id="UP000429555"/>
    </source>
</evidence>
<organism evidence="1 2">
    <name type="scientific">Pseudomonas xionganensis</name>
    <dbReference type="NCBI Taxonomy" id="2654845"/>
    <lineage>
        <taxon>Bacteria</taxon>
        <taxon>Pseudomonadati</taxon>
        <taxon>Pseudomonadota</taxon>
        <taxon>Gammaproteobacteria</taxon>
        <taxon>Pseudomonadales</taxon>
        <taxon>Pseudomonadaceae</taxon>
        <taxon>Pseudomonas</taxon>
    </lineage>
</organism>
<proteinExistence type="predicted"/>
<evidence type="ECO:0000313" key="1">
    <source>
        <dbReference type="EMBL" id="MVW75374.1"/>
    </source>
</evidence>
<protein>
    <submittedName>
        <fullName evidence="1">Uncharacterized protein</fullName>
    </submittedName>
</protein>
<dbReference type="EMBL" id="WKJZ01000001">
    <property type="protein sequence ID" value="MVW75374.1"/>
    <property type="molecule type" value="Genomic_DNA"/>
</dbReference>
<dbReference type="AlphaFoldDB" id="A0A6I4KTG9"/>
<accession>A0A6I4KTG9</accession>
<gene>
    <name evidence="1" type="ORF">GJV18_08600</name>
</gene>
<comment type="caution">
    <text evidence="1">The sequence shown here is derived from an EMBL/GenBank/DDBJ whole genome shotgun (WGS) entry which is preliminary data.</text>
</comment>